<keyword evidence="3 9" id="KW-1133">Transmembrane helix</keyword>
<dbReference type="SUPFAM" id="SSF81321">
    <property type="entry name" value="Family A G protein-coupled receptor-like"/>
    <property type="match status" value="1"/>
</dbReference>
<feature type="transmembrane region" description="Helical" evidence="9">
    <location>
        <begin position="157"/>
        <end position="183"/>
    </location>
</feature>
<protein>
    <recommendedName>
        <fullName evidence="10">G-protein coupled receptors family 1 profile domain-containing protein</fullName>
    </recommendedName>
</protein>
<dbReference type="PRINTS" id="PR00237">
    <property type="entry name" value="GPCRRHODOPSN"/>
</dbReference>
<evidence type="ECO:0000256" key="4">
    <source>
        <dbReference type="ARBA" id="ARBA00023040"/>
    </source>
</evidence>
<keyword evidence="4" id="KW-0297">G-protein coupled receptor</keyword>
<feature type="compositionally biased region" description="Basic and acidic residues" evidence="8">
    <location>
        <begin position="259"/>
        <end position="278"/>
    </location>
</feature>
<proteinExistence type="predicted"/>
<evidence type="ECO:0000256" key="9">
    <source>
        <dbReference type="SAM" id="Phobius"/>
    </source>
</evidence>
<gene>
    <name evidence="11" type="primary">RvY_14248-1</name>
    <name evidence="11" type="synonym">RvY_14248.1</name>
    <name evidence="11" type="ORF">RvY_14248</name>
</gene>
<reference evidence="11 12" key="1">
    <citation type="journal article" date="2016" name="Nat. Commun.">
        <title>Extremotolerant tardigrade genome and improved radiotolerance of human cultured cells by tardigrade-unique protein.</title>
        <authorList>
            <person name="Hashimoto T."/>
            <person name="Horikawa D.D."/>
            <person name="Saito Y."/>
            <person name="Kuwahara H."/>
            <person name="Kozuka-Hata H."/>
            <person name="Shin-I T."/>
            <person name="Minakuchi Y."/>
            <person name="Ohishi K."/>
            <person name="Motoyama A."/>
            <person name="Aizu T."/>
            <person name="Enomoto A."/>
            <person name="Kondo K."/>
            <person name="Tanaka S."/>
            <person name="Hara Y."/>
            <person name="Koshikawa S."/>
            <person name="Sagara H."/>
            <person name="Miura T."/>
            <person name="Yokobori S."/>
            <person name="Miyagawa K."/>
            <person name="Suzuki Y."/>
            <person name="Kubo T."/>
            <person name="Oyama M."/>
            <person name="Kohara Y."/>
            <person name="Fujiyama A."/>
            <person name="Arakawa K."/>
            <person name="Katayama T."/>
            <person name="Toyoda A."/>
            <person name="Kunieda T."/>
        </authorList>
    </citation>
    <scope>NUCLEOTIDE SEQUENCE [LARGE SCALE GENOMIC DNA]</scope>
    <source>
        <strain evidence="11 12">YOKOZUNA-1</strain>
    </source>
</reference>
<dbReference type="PANTHER" id="PTHR24243:SF233">
    <property type="entry name" value="THYROTROPIN-RELEASING HORMONE RECEPTOR"/>
    <property type="match status" value="1"/>
</dbReference>
<dbReference type="EMBL" id="BDGG01000010">
    <property type="protein sequence ID" value="GAV03879.1"/>
    <property type="molecule type" value="Genomic_DNA"/>
</dbReference>
<comment type="subcellular location">
    <subcellularLocation>
        <location evidence="1">Membrane</location>
        <topology evidence="1">Multi-pass membrane protein</topology>
    </subcellularLocation>
</comment>
<feature type="transmembrane region" description="Helical" evidence="9">
    <location>
        <begin position="207"/>
        <end position="229"/>
    </location>
</feature>
<dbReference type="Pfam" id="PF00001">
    <property type="entry name" value="7tm_1"/>
    <property type="match status" value="1"/>
</dbReference>
<comment type="caution">
    <text evidence="11">The sequence shown here is derived from an EMBL/GenBank/DDBJ whole genome shotgun (WGS) entry which is preliminary data.</text>
</comment>
<dbReference type="GO" id="GO:0005886">
    <property type="term" value="C:plasma membrane"/>
    <property type="evidence" value="ECO:0007669"/>
    <property type="project" value="TreeGrafter"/>
</dbReference>
<evidence type="ECO:0000256" key="5">
    <source>
        <dbReference type="ARBA" id="ARBA00023136"/>
    </source>
</evidence>
<feature type="transmembrane region" description="Helical" evidence="9">
    <location>
        <begin position="127"/>
        <end position="145"/>
    </location>
</feature>
<dbReference type="Gene3D" id="1.20.1070.10">
    <property type="entry name" value="Rhodopsin 7-helix transmembrane proteins"/>
    <property type="match status" value="1"/>
</dbReference>
<evidence type="ECO:0000256" key="7">
    <source>
        <dbReference type="ARBA" id="ARBA00023224"/>
    </source>
</evidence>
<dbReference type="PANTHER" id="PTHR24243">
    <property type="entry name" value="G-PROTEIN COUPLED RECEPTOR"/>
    <property type="match status" value="1"/>
</dbReference>
<dbReference type="InterPro" id="IPR017452">
    <property type="entry name" value="GPCR_Rhodpsn_7TM"/>
</dbReference>
<keyword evidence="7" id="KW-0807">Transducer</keyword>
<keyword evidence="5 9" id="KW-0472">Membrane</keyword>
<organism evidence="11 12">
    <name type="scientific">Ramazzottius varieornatus</name>
    <name type="common">Water bear</name>
    <name type="synonym">Tardigrade</name>
    <dbReference type="NCBI Taxonomy" id="947166"/>
    <lineage>
        <taxon>Eukaryota</taxon>
        <taxon>Metazoa</taxon>
        <taxon>Ecdysozoa</taxon>
        <taxon>Tardigrada</taxon>
        <taxon>Eutardigrada</taxon>
        <taxon>Parachela</taxon>
        <taxon>Hypsibioidea</taxon>
        <taxon>Ramazzottiidae</taxon>
        <taxon>Ramazzottius</taxon>
    </lineage>
</organism>
<keyword evidence="12" id="KW-1185">Reference proteome</keyword>
<keyword evidence="2 9" id="KW-0812">Transmembrane</keyword>
<feature type="transmembrane region" description="Helical" evidence="9">
    <location>
        <begin position="78"/>
        <end position="97"/>
    </location>
</feature>
<evidence type="ECO:0000256" key="6">
    <source>
        <dbReference type="ARBA" id="ARBA00023170"/>
    </source>
</evidence>
<evidence type="ECO:0000256" key="1">
    <source>
        <dbReference type="ARBA" id="ARBA00004141"/>
    </source>
</evidence>
<evidence type="ECO:0000313" key="11">
    <source>
        <dbReference type="EMBL" id="GAV03879.1"/>
    </source>
</evidence>
<evidence type="ECO:0000256" key="3">
    <source>
        <dbReference type="ARBA" id="ARBA00022989"/>
    </source>
</evidence>
<feature type="region of interest" description="Disordered" evidence="8">
    <location>
        <begin position="254"/>
        <end position="278"/>
    </location>
</feature>
<dbReference type="PROSITE" id="PS50262">
    <property type="entry name" value="G_PROTEIN_RECEP_F1_2"/>
    <property type="match status" value="1"/>
</dbReference>
<dbReference type="STRING" id="947166.A0A1D1VZ34"/>
<dbReference type="AlphaFoldDB" id="A0A1D1VZ34"/>
<keyword evidence="6" id="KW-0675">Receptor</keyword>
<evidence type="ECO:0000256" key="8">
    <source>
        <dbReference type="SAM" id="MobiDB-lite"/>
    </source>
</evidence>
<dbReference type="Proteomes" id="UP000186922">
    <property type="component" value="Unassembled WGS sequence"/>
</dbReference>
<dbReference type="OrthoDB" id="5781782at2759"/>
<dbReference type="CDD" id="cd00637">
    <property type="entry name" value="7tm_classA_rhodopsin-like"/>
    <property type="match status" value="1"/>
</dbReference>
<dbReference type="GO" id="GO:0004930">
    <property type="term" value="F:G protein-coupled receptor activity"/>
    <property type="evidence" value="ECO:0007669"/>
    <property type="project" value="UniProtKB-KW"/>
</dbReference>
<evidence type="ECO:0000256" key="2">
    <source>
        <dbReference type="ARBA" id="ARBA00022692"/>
    </source>
</evidence>
<evidence type="ECO:0000313" key="12">
    <source>
        <dbReference type="Proteomes" id="UP000186922"/>
    </source>
</evidence>
<sequence length="372" mass="41965">MDVRFSFRNATSRVLVRTPREFSNFNPTGLLDTSRIPQPAWSFSALVALFAIIAGGILNLTVLTVFISRRSLRNSFGVYLMNLLVVDSTLVLLHGPFNLIDKYYPSWTLGHRVCSFVNYMSYAYQNLIILGHFLIAFNRVWAVVFPFSYRTHHTTKVAVALCASAWIILNICNIPVAIITTVITPGAINGTLRCDIDPERLGVWDPISQILLFDIPILCVILAYPVVCYKSFFSNRQQKVAPLAGTHTMVRGRQGTHFPTDKTSAHHGEREGEDHREKDRRTRIVVCGRALNGSPTGFLTLTLTTCSFILCLMPKEAYYTWLMATDIDPPGVADIVDVLHRLTTVFDPLLVVLGNTELRMIIFDWLQIFRPK</sequence>
<feature type="transmembrane region" description="Helical" evidence="9">
    <location>
        <begin position="40"/>
        <end position="66"/>
    </location>
</feature>
<name>A0A1D1VZ34_RAMVA</name>
<accession>A0A1D1VZ34</accession>
<evidence type="ECO:0000259" key="10">
    <source>
        <dbReference type="PROSITE" id="PS50262"/>
    </source>
</evidence>
<feature type="domain" description="G-protein coupled receptors family 1 profile" evidence="10">
    <location>
        <begin position="58"/>
        <end position="351"/>
    </location>
</feature>
<dbReference type="InterPro" id="IPR000276">
    <property type="entry name" value="GPCR_Rhodpsn"/>
</dbReference>